<feature type="compositionally biased region" description="Basic and acidic residues" evidence="1">
    <location>
        <begin position="19"/>
        <end position="43"/>
    </location>
</feature>
<feature type="region of interest" description="Disordered" evidence="1">
    <location>
        <begin position="1"/>
        <end position="46"/>
    </location>
</feature>
<dbReference type="EMBL" id="BOOU01000053">
    <property type="protein sequence ID" value="GII78796.1"/>
    <property type="molecule type" value="Genomic_DNA"/>
</dbReference>
<protein>
    <submittedName>
        <fullName evidence="2">Uncharacterized protein</fullName>
    </submittedName>
</protein>
<gene>
    <name evidence="2" type="ORF">Sru01_37780</name>
</gene>
<dbReference type="AlphaFoldDB" id="A0A919R5J5"/>
<dbReference type="Proteomes" id="UP000655287">
    <property type="component" value="Unassembled WGS sequence"/>
</dbReference>
<name>A0A919R5J5_9ACTN</name>
<keyword evidence="3" id="KW-1185">Reference proteome</keyword>
<dbReference type="RefSeq" id="WP_203988089.1">
    <property type="nucleotide sequence ID" value="NZ_BOOU01000053.1"/>
</dbReference>
<comment type="caution">
    <text evidence="2">The sequence shown here is derived from an EMBL/GenBank/DDBJ whole genome shotgun (WGS) entry which is preliminary data.</text>
</comment>
<evidence type="ECO:0000313" key="2">
    <source>
        <dbReference type="EMBL" id="GII78796.1"/>
    </source>
</evidence>
<evidence type="ECO:0000256" key="1">
    <source>
        <dbReference type="SAM" id="MobiDB-lite"/>
    </source>
</evidence>
<sequence length="124" mass="13322">MDEGRRECADVVPAQGRDAGMEAGRDAGMEAGRDGVEAGRDGGVDAAVDEGVDEDEVLRLVERHRREATAELARLDEAVHYRDEAAIEHLTRSAAARILGLPAGETPDVDPALVRAVWNWLAAH</sequence>
<proteinExistence type="predicted"/>
<evidence type="ECO:0000313" key="3">
    <source>
        <dbReference type="Proteomes" id="UP000655287"/>
    </source>
</evidence>
<accession>A0A919R5J5</accession>
<organism evidence="2 3">
    <name type="scientific">Sphaerisporangium rufum</name>
    <dbReference type="NCBI Taxonomy" id="1381558"/>
    <lineage>
        <taxon>Bacteria</taxon>
        <taxon>Bacillati</taxon>
        <taxon>Actinomycetota</taxon>
        <taxon>Actinomycetes</taxon>
        <taxon>Streptosporangiales</taxon>
        <taxon>Streptosporangiaceae</taxon>
        <taxon>Sphaerisporangium</taxon>
    </lineage>
</organism>
<reference evidence="2" key="1">
    <citation type="submission" date="2021-01" db="EMBL/GenBank/DDBJ databases">
        <title>Whole genome shotgun sequence of Sphaerisporangium rufum NBRC 109079.</title>
        <authorList>
            <person name="Komaki H."/>
            <person name="Tamura T."/>
        </authorList>
    </citation>
    <scope>NUCLEOTIDE SEQUENCE</scope>
    <source>
        <strain evidence="2">NBRC 109079</strain>
    </source>
</reference>